<gene>
    <name evidence="1" type="ORF">MNOR_LOCUS24202</name>
</gene>
<name>A0AAV2RFL0_MEGNR</name>
<evidence type="ECO:0000313" key="2">
    <source>
        <dbReference type="Proteomes" id="UP001497623"/>
    </source>
</evidence>
<dbReference type="Proteomes" id="UP001497623">
    <property type="component" value="Unassembled WGS sequence"/>
</dbReference>
<sequence length="125" mass="14002">ASNIILAGPTGQLKILWRPMAAHRYLAGPVGQLKIIGRPKAANIQCYILDLKSRKRPHRALGDMVLRNSTGLFVLCISTSQSYNECKFHEGHNKSWATPGHQIPLTGPRSQLDGYHWYQDLITKV</sequence>
<accession>A0AAV2RFL0</accession>
<feature type="non-terminal residue" evidence="1">
    <location>
        <position position="1"/>
    </location>
</feature>
<organism evidence="1 2">
    <name type="scientific">Meganyctiphanes norvegica</name>
    <name type="common">Northern krill</name>
    <name type="synonym">Thysanopoda norvegica</name>
    <dbReference type="NCBI Taxonomy" id="48144"/>
    <lineage>
        <taxon>Eukaryota</taxon>
        <taxon>Metazoa</taxon>
        <taxon>Ecdysozoa</taxon>
        <taxon>Arthropoda</taxon>
        <taxon>Crustacea</taxon>
        <taxon>Multicrustacea</taxon>
        <taxon>Malacostraca</taxon>
        <taxon>Eumalacostraca</taxon>
        <taxon>Eucarida</taxon>
        <taxon>Euphausiacea</taxon>
        <taxon>Euphausiidae</taxon>
        <taxon>Meganyctiphanes</taxon>
    </lineage>
</organism>
<dbReference type="EMBL" id="CAXKWB010022015">
    <property type="protein sequence ID" value="CAL4124060.1"/>
    <property type="molecule type" value="Genomic_DNA"/>
</dbReference>
<comment type="caution">
    <text evidence="1">The sequence shown here is derived from an EMBL/GenBank/DDBJ whole genome shotgun (WGS) entry which is preliminary data.</text>
</comment>
<evidence type="ECO:0000313" key="1">
    <source>
        <dbReference type="EMBL" id="CAL4124060.1"/>
    </source>
</evidence>
<reference evidence="1 2" key="1">
    <citation type="submission" date="2024-05" db="EMBL/GenBank/DDBJ databases">
        <authorList>
            <person name="Wallberg A."/>
        </authorList>
    </citation>
    <scope>NUCLEOTIDE SEQUENCE [LARGE SCALE GENOMIC DNA]</scope>
</reference>
<dbReference type="AlphaFoldDB" id="A0AAV2RFL0"/>
<protein>
    <submittedName>
        <fullName evidence="1">Uncharacterized protein</fullName>
    </submittedName>
</protein>
<keyword evidence="2" id="KW-1185">Reference proteome</keyword>
<proteinExistence type="predicted"/>